<name>A0A7C8MQF1_9PEZI</name>
<dbReference type="InParanoid" id="A0A7C8MQF1"/>
<keyword evidence="3" id="KW-1185">Reference proteome</keyword>
<feature type="domain" description="Methyltransferase" evidence="1">
    <location>
        <begin position="47"/>
        <end position="142"/>
    </location>
</feature>
<evidence type="ECO:0000313" key="3">
    <source>
        <dbReference type="Proteomes" id="UP000481858"/>
    </source>
</evidence>
<evidence type="ECO:0000313" key="2">
    <source>
        <dbReference type="EMBL" id="KAF2962934.1"/>
    </source>
</evidence>
<sequence length="272" mass="30909">MSNPPEYVFTRDLIDNNRINLQHYQWVELFGYHLHPQIPTTSANLRIADVATGTGVWLTNLSTRVSPAAQLDGLDISLEATPPTEWLPHNVRFMQWDIKQAVPAALLEKYDIVHIRLLSFVLQDDEIPSVLQNVIKLLKPGGYLQWEEPDVSSFRIEKTQVTNSTEALKRLLTLSQSQDSRLNPKWVPQLTGLFSGVGQLHDVQADVRDAPGHQAIAMHECNLMLHELLSRTTRSEAMSKELKNLMTDVIEETRKGACWAFTRWSVIGRKPI</sequence>
<dbReference type="EMBL" id="WUBL01000251">
    <property type="protein sequence ID" value="KAF2962934.1"/>
    <property type="molecule type" value="Genomic_DNA"/>
</dbReference>
<dbReference type="AlphaFoldDB" id="A0A7C8MQF1"/>
<dbReference type="SUPFAM" id="SSF53335">
    <property type="entry name" value="S-adenosyl-L-methionine-dependent methyltransferases"/>
    <property type="match status" value="1"/>
</dbReference>
<dbReference type="InterPro" id="IPR029063">
    <property type="entry name" value="SAM-dependent_MTases_sf"/>
</dbReference>
<proteinExistence type="predicted"/>
<evidence type="ECO:0000259" key="1">
    <source>
        <dbReference type="Pfam" id="PF13649"/>
    </source>
</evidence>
<protein>
    <recommendedName>
        <fullName evidence="1">Methyltransferase domain-containing protein</fullName>
    </recommendedName>
</protein>
<dbReference type="Pfam" id="PF13649">
    <property type="entry name" value="Methyltransf_25"/>
    <property type="match status" value="1"/>
</dbReference>
<organism evidence="2 3">
    <name type="scientific">Xylaria multiplex</name>
    <dbReference type="NCBI Taxonomy" id="323545"/>
    <lineage>
        <taxon>Eukaryota</taxon>
        <taxon>Fungi</taxon>
        <taxon>Dikarya</taxon>
        <taxon>Ascomycota</taxon>
        <taxon>Pezizomycotina</taxon>
        <taxon>Sordariomycetes</taxon>
        <taxon>Xylariomycetidae</taxon>
        <taxon>Xylariales</taxon>
        <taxon>Xylariaceae</taxon>
        <taxon>Xylaria</taxon>
    </lineage>
</organism>
<dbReference type="Gene3D" id="3.40.50.150">
    <property type="entry name" value="Vaccinia Virus protein VP39"/>
    <property type="match status" value="1"/>
</dbReference>
<gene>
    <name evidence="2" type="ORF">GQX73_g10636</name>
</gene>
<dbReference type="OrthoDB" id="184880at2759"/>
<comment type="caution">
    <text evidence="2">The sequence shown here is derived from an EMBL/GenBank/DDBJ whole genome shotgun (WGS) entry which is preliminary data.</text>
</comment>
<dbReference type="InterPro" id="IPR041698">
    <property type="entry name" value="Methyltransf_25"/>
</dbReference>
<accession>A0A7C8MQF1</accession>
<reference evidence="2 3" key="1">
    <citation type="submission" date="2019-12" db="EMBL/GenBank/DDBJ databases">
        <title>Draft genome sequence of the ascomycete Xylaria multiplex DSM 110363.</title>
        <authorList>
            <person name="Buettner E."/>
            <person name="Kellner H."/>
        </authorList>
    </citation>
    <scope>NUCLEOTIDE SEQUENCE [LARGE SCALE GENOMIC DNA]</scope>
    <source>
        <strain evidence="2 3">DSM 110363</strain>
    </source>
</reference>
<dbReference type="CDD" id="cd02440">
    <property type="entry name" value="AdoMet_MTases"/>
    <property type="match status" value="1"/>
</dbReference>
<dbReference type="Proteomes" id="UP000481858">
    <property type="component" value="Unassembled WGS sequence"/>
</dbReference>